<sequence>MDSKQMEENGPVSKKGRERESSEKHYVRESSVTGRWAYIHKEKFTLTAAKRNKKRREERMGGDRVREKCAFVRVRRLEEKVTPEPKNRRILVAGKCQNDILRVIAGQEGERHKTHTQTPKKGQIRLTPASDPYKLDVTQRKKL</sequence>
<organism evidence="2 3">
    <name type="scientific">Anabarilius grahami</name>
    <name type="common">Kanglang fish</name>
    <name type="synonym">Barilius grahami</name>
    <dbReference type="NCBI Taxonomy" id="495550"/>
    <lineage>
        <taxon>Eukaryota</taxon>
        <taxon>Metazoa</taxon>
        <taxon>Chordata</taxon>
        <taxon>Craniata</taxon>
        <taxon>Vertebrata</taxon>
        <taxon>Euteleostomi</taxon>
        <taxon>Actinopterygii</taxon>
        <taxon>Neopterygii</taxon>
        <taxon>Teleostei</taxon>
        <taxon>Ostariophysi</taxon>
        <taxon>Cypriniformes</taxon>
        <taxon>Xenocyprididae</taxon>
        <taxon>Xenocypridinae</taxon>
        <taxon>Xenocypridinae incertae sedis</taxon>
        <taxon>Anabarilius</taxon>
    </lineage>
</organism>
<evidence type="ECO:0000313" key="3">
    <source>
        <dbReference type="Proteomes" id="UP000281406"/>
    </source>
</evidence>
<accession>A0A3N0YBT4</accession>
<evidence type="ECO:0000256" key="1">
    <source>
        <dbReference type="SAM" id="MobiDB-lite"/>
    </source>
</evidence>
<feature type="compositionally biased region" description="Basic and acidic residues" evidence="1">
    <location>
        <begin position="15"/>
        <end position="28"/>
    </location>
</feature>
<keyword evidence="3" id="KW-1185">Reference proteome</keyword>
<gene>
    <name evidence="2" type="ORF">DPX16_17049</name>
</gene>
<comment type="caution">
    <text evidence="2">The sequence shown here is derived from an EMBL/GenBank/DDBJ whole genome shotgun (WGS) entry which is preliminary data.</text>
</comment>
<dbReference type="Proteomes" id="UP000281406">
    <property type="component" value="Unassembled WGS sequence"/>
</dbReference>
<feature type="compositionally biased region" description="Basic and acidic residues" evidence="1">
    <location>
        <begin position="133"/>
        <end position="143"/>
    </location>
</feature>
<protein>
    <submittedName>
        <fullName evidence="2">Uncharacterized protein</fullName>
    </submittedName>
</protein>
<name>A0A3N0YBT4_ANAGA</name>
<reference evidence="2 3" key="1">
    <citation type="submission" date="2018-10" db="EMBL/GenBank/DDBJ databases">
        <title>Genome assembly for a Yunnan-Guizhou Plateau 3E fish, Anabarilius grahami (Regan), and its evolutionary and genetic applications.</title>
        <authorList>
            <person name="Jiang W."/>
        </authorList>
    </citation>
    <scope>NUCLEOTIDE SEQUENCE [LARGE SCALE GENOMIC DNA]</scope>
    <source>
        <strain evidence="2">AG-KIZ</strain>
        <tissue evidence="2">Muscle</tissue>
    </source>
</reference>
<evidence type="ECO:0000313" key="2">
    <source>
        <dbReference type="EMBL" id="ROL43228.1"/>
    </source>
</evidence>
<dbReference type="EMBL" id="RJVU01048406">
    <property type="protein sequence ID" value="ROL43228.1"/>
    <property type="molecule type" value="Genomic_DNA"/>
</dbReference>
<proteinExistence type="predicted"/>
<feature type="region of interest" description="Disordered" evidence="1">
    <location>
        <begin position="106"/>
        <end position="143"/>
    </location>
</feature>
<dbReference type="AlphaFoldDB" id="A0A3N0YBT4"/>
<feature type="region of interest" description="Disordered" evidence="1">
    <location>
        <begin position="1"/>
        <end position="30"/>
    </location>
</feature>